<comment type="caution">
    <text evidence="1">The sequence shown here is derived from an EMBL/GenBank/DDBJ whole genome shotgun (WGS) entry which is preliminary data.</text>
</comment>
<dbReference type="Proteomes" id="UP000887116">
    <property type="component" value="Unassembled WGS sequence"/>
</dbReference>
<organism evidence="1 2">
    <name type="scientific">Trichonephila clavata</name>
    <name type="common">Joro spider</name>
    <name type="synonym">Nephila clavata</name>
    <dbReference type="NCBI Taxonomy" id="2740835"/>
    <lineage>
        <taxon>Eukaryota</taxon>
        <taxon>Metazoa</taxon>
        <taxon>Ecdysozoa</taxon>
        <taxon>Arthropoda</taxon>
        <taxon>Chelicerata</taxon>
        <taxon>Arachnida</taxon>
        <taxon>Araneae</taxon>
        <taxon>Araneomorphae</taxon>
        <taxon>Entelegynae</taxon>
        <taxon>Araneoidea</taxon>
        <taxon>Nephilidae</taxon>
        <taxon>Trichonephila</taxon>
    </lineage>
</organism>
<dbReference type="EMBL" id="BMAO01039171">
    <property type="protein sequence ID" value="GFR29514.1"/>
    <property type="molecule type" value="Genomic_DNA"/>
</dbReference>
<keyword evidence="2" id="KW-1185">Reference proteome</keyword>
<name>A0A8X6M337_TRICU</name>
<gene>
    <name evidence="1" type="ORF">TNCT_739201</name>
</gene>
<reference evidence="1" key="1">
    <citation type="submission" date="2020-07" db="EMBL/GenBank/DDBJ databases">
        <title>Multicomponent nature underlies the extraordinary mechanical properties of spider dragline silk.</title>
        <authorList>
            <person name="Kono N."/>
            <person name="Nakamura H."/>
            <person name="Mori M."/>
            <person name="Yoshida Y."/>
            <person name="Ohtoshi R."/>
            <person name="Malay A.D."/>
            <person name="Moran D.A.P."/>
            <person name="Tomita M."/>
            <person name="Numata K."/>
            <person name="Arakawa K."/>
        </authorList>
    </citation>
    <scope>NUCLEOTIDE SEQUENCE</scope>
</reference>
<evidence type="ECO:0000313" key="1">
    <source>
        <dbReference type="EMBL" id="GFR29514.1"/>
    </source>
</evidence>
<dbReference type="AlphaFoldDB" id="A0A8X6M337"/>
<protein>
    <submittedName>
        <fullName evidence="1">Uncharacterized protein</fullName>
    </submittedName>
</protein>
<accession>A0A8X6M337</accession>
<proteinExistence type="predicted"/>
<evidence type="ECO:0000313" key="2">
    <source>
        <dbReference type="Proteomes" id="UP000887116"/>
    </source>
</evidence>
<sequence length="141" mass="16048">MNIGNISKQIDLFVIDTELPYNILGLEYLHLFKFDISIRKICVFQFGKNLSNVKISNNKCVSELRTYHGTYCKTLENDKLMNYSNTNHENNSNVKGNNGLDQIPDSPDADLGKILFNSAMVVEDTIPKQTSEQWEDLNPTS</sequence>